<evidence type="ECO:0000256" key="5">
    <source>
        <dbReference type="ARBA" id="ARBA00022692"/>
    </source>
</evidence>
<name>A0A317L1W9_9BACI</name>
<feature type="transmembrane region" description="Helical" evidence="8">
    <location>
        <begin position="172"/>
        <end position="201"/>
    </location>
</feature>
<feature type="transmembrane region" description="Helical" evidence="8">
    <location>
        <begin position="286"/>
        <end position="307"/>
    </location>
</feature>
<keyword evidence="7 8" id="KW-0472">Membrane</keyword>
<dbReference type="InterPro" id="IPR051629">
    <property type="entry name" value="Sulfite_efflux_TDT"/>
</dbReference>
<evidence type="ECO:0000256" key="7">
    <source>
        <dbReference type="ARBA" id="ARBA00023136"/>
    </source>
</evidence>
<dbReference type="CDD" id="cd09319">
    <property type="entry name" value="TDT_like_1"/>
    <property type="match status" value="1"/>
</dbReference>
<keyword evidence="4" id="KW-1003">Cell membrane</keyword>
<feature type="transmembrane region" description="Helical" evidence="8">
    <location>
        <begin position="252"/>
        <end position="274"/>
    </location>
</feature>
<dbReference type="OrthoDB" id="958273at2"/>
<feature type="transmembrane region" description="Helical" evidence="8">
    <location>
        <begin position="44"/>
        <end position="67"/>
    </location>
</feature>
<feature type="transmembrane region" description="Helical" evidence="8">
    <location>
        <begin position="105"/>
        <end position="128"/>
    </location>
</feature>
<dbReference type="Gene3D" id="1.50.10.150">
    <property type="entry name" value="Voltage-dependent anion channel"/>
    <property type="match status" value="1"/>
</dbReference>
<evidence type="ECO:0000256" key="1">
    <source>
        <dbReference type="ARBA" id="ARBA00004651"/>
    </source>
</evidence>
<evidence type="ECO:0000313" key="10">
    <source>
        <dbReference type="Proteomes" id="UP000245624"/>
    </source>
</evidence>
<dbReference type="InterPro" id="IPR038665">
    <property type="entry name" value="Voltage-dep_anion_channel_sf"/>
</dbReference>
<protein>
    <submittedName>
        <fullName evidence="9">C4-dicarboxylate ABC transporter</fullName>
    </submittedName>
</protein>
<evidence type="ECO:0000256" key="4">
    <source>
        <dbReference type="ARBA" id="ARBA00022475"/>
    </source>
</evidence>
<evidence type="ECO:0000256" key="3">
    <source>
        <dbReference type="ARBA" id="ARBA00022448"/>
    </source>
</evidence>
<accession>A0A317L1W9</accession>
<keyword evidence="10" id="KW-1185">Reference proteome</keyword>
<evidence type="ECO:0000256" key="2">
    <source>
        <dbReference type="ARBA" id="ARBA00008566"/>
    </source>
</evidence>
<keyword evidence="6 8" id="KW-1133">Transmembrane helix</keyword>
<feature type="transmembrane region" description="Helical" evidence="8">
    <location>
        <begin position="79"/>
        <end position="99"/>
    </location>
</feature>
<keyword evidence="3" id="KW-0813">Transport</keyword>
<organism evidence="9 10">
    <name type="scientific">Gracilibacillus dipsosauri</name>
    <dbReference type="NCBI Taxonomy" id="178340"/>
    <lineage>
        <taxon>Bacteria</taxon>
        <taxon>Bacillati</taxon>
        <taxon>Bacillota</taxon>
        <taxon>Bacilli</taxon>
        <taxon>Bacillales</taxon>
        <taxon>Bacillaceae</taxon>
        <taxon>Gracilibacillus</taxon>
    </lineage>
</organism>
<feature type="transmembrane region" description="Helical" evidence="8">
    <location>
        <begin position="319"/>
        <end position="339"/>
    </location>
</feature>
<dbReference type="PANTHER" id="PTHR31686:SF1">
    <property type="entry name" value="SULFITE EFFLUX PUMP SSU1"/>
    <property type="match status" value="1"/>
</dbReference>
<dbReference type="Pfam" id="PF03595">
    <property type="entry name" value="SLAC1"/>
    <property type="match status" value="1"/>
</dbReference>
<comment type="caution">
    <text evidence="9">The sequence shown here is derived from an EMBL/GenBank/DDBJ whole genome shotgun (WGS) entry which is preliminary data.</text>
</comment>
<feature type="transmembrane region" description="Helical" evidence="8">
    <location>
        <begin position="140"/>
        <end position="160"/>
    </location>
</feature>
<dbReference type="InterPro" id="IPR004695">
    <property type="entry name" value="SLAC1/Mae1/Ssu1/TehA"/>
</dbReference>
<proteinExistence type="inferred from homology"/>
<comment type="subcellular location">
    <subcellularLocation>
        <location evidence="1">Cell membrane</location>
        <topology evidence="1">Multi-pass membrane protein</topology>
    </subcellularLocation>
</comment>
<comment type="similarity">
    <text evidence="2">Belongs to the tellurite-resistance/dicarboxylate transporter (TDT) family.</text>
</comment>
<feature type="transmembrane region" description="Helical" evidence="8">
    <location>
        <begin position="213"/>
        <end position="232"/>
    </location>
</feature>
<reference evidence="9 10" key="1">
    <citation type="submission" date="2018-05" db="EMBL/GenBank/DDBJ databases">
        <title>Genomic analysis of Gracilibacillus dipsosauri DD1 reveals novel features of a salt-tolerant amylase.</title>
        <authorList>
            <person name="Deutch C.E."/>
            <person name="Yang S."/>
        </authorList>
    </citation>
    <scope>NUCLEOTIDE SEQUENCE [LARGE SCALE GENOMIC DNA]</scope>
    <source>
        <strain evidence="9 10">DD1</strain>
    </source>
</reference>
<dbReference type="PANTHER" id="PTHR31686">
    <property type="match status" value="1"/>
</dbReference>
<evidence type="ECO:0000313" key="9">
    <source>
        <dbReference type="EMBL" id="PWU67789.1"/>
    </source>
</evidence>
<evidence type="ECO:0000256" key="6">
    <source>
        <dbReference type="ARBA" id="ARBA00022989"/>
    </source>
</evidence>
<dbReference type="EMBL" id="QGTD01000013">
    <property type="protein sequence ID" value="PWU67789.1"/>
    <property type="molecule type" value="Genomic_DNA"/>
</dbReference>
<dbReference type="GO" id="GO:0005886">
    <property type="term" value="C:plasma membrane"/>
    <property type="evidence" value="ECO:0007669"/>
    <property type="project" value="UniProtKB-SubCell"/>
</dbReference>
<dbReference type="GO" id="GO:0000319">
    <property type="term" value="F:sulfite transmembrane transporter activity"/>
    <property type="evidence" value="ECO:0007669"/>
    <property type="project" value="TreeGrafter"/>
</dbReference>
<dbReference type="Proteomes" id="UP000245624">
    <property type="component" value="Unassembled WGS sequence"/>
</dbReference>
<keyword evidence="5 8" id="KW-0812">Transmembrane</keyword>
<sequence>MSVIFDKIKHLFPGYFALVMATGALSIATYLLDYDKWSNYLFYLNTLFIITLAIVVTIRFLFFFSYVKEDLTSHLRGPGFFTIVAGINVYATELLFFVNKTNLALILWLISIILWTAIMYTFFTAITIQEDKPSLAEGINGAWLIAAVATQSISVVGTLLVSSIRDEQWAEFIFFVSLSMYLLGCMLYLSIITLIFYRFTFLHLKYSSYTPPYWINMGAVAITTLAGSLIILNSQQSLLIQQFIPFVKGFTLFFWVTGTWWIPLLVILMYWRYIIHKFPLNYDQQMWGMVFPVAMYTIATFKLSKALEIPFLANISTFFIYPAFLIWLLGIILMVIHLVRDILLKDK</sequence>
<dbReference type="AlphaFoldDB" id="A0A317L1W9"/>
<gene>
    <name evidence="9" type="ORF">DLJ74_13700</name>
</gene>
<evidence type="ECO:0000256" key="8">
    <source>
        <dbReference type="SAM" id="Phobius"/>
    </source>
</evidence>
<feature type="transmembrane region" description="Helical" evidence="8">
    <location>
        <begin position="12"/>
        <end position="32"/>
    </location>
</feature>